<dbReference type="RefSeq" id="WP_033431227.1">
    <property type="nucleotide sequence ID" value="NZ_CP034550.1"/>
</dbReference>
<accession>A0A5Q0GZD2</accession>
<dbReference type="InterPro" id="IPR041013">
    <property type="entry name" value="AOC-like"/>
</dbReference>
<proteinExistence type="predicted"/>
<dbReference type="EMBL" id="CP034550">
    <property type="protein sequence ID" value="QFZ18742.1"/>
    <property type="molecule type" value="Genomic_DNA"/>
</dbReference>
<feature type="domain" description="Allene oxide cyclase barrel-like" evidence="1">
    <location>
        <begin position="9"/>
        <end position="133"/>
    </location>
</feature>
<evidence type="ECO:0000313" key="3">
    <source>
        <dbReference type="Proteomes" id="UP000325787"/>
    </source>
</evidence>
<gene>
    <name evidence="2" type="ORF">EKG83_15915</name>
</gene>
<dbReference type="GO" id="GO:0016853">
    <property type="term" value="F:isomerase activity"/>
    <property type="evidence" value="ECO:0007669"/>
    <property type="project" value="InterPro"/>
</dbReference>
<dbReference type="AlphaFoldDB" id="A0A5Q0GZD2"/>
<protein>
    <recommendedName>
        <fullName evidence="1">Allene oxide cyclase barrel-like domain-containing protein</fullName>
    </recommendedName>
</protein>
<dbReference type="GO" id="GO:0017000">
    <property type="term" value="P:antibiotic biosynthetic process"/>
    <property type="evidence" value="ECO:0007669"/>
    <property type="project" value="InterPro"/>
</dbReference>
<dbReference type="Proteomes" id="UP000325787">
    <property type="component" value="Chromosome"/>
</dbReference>
<organism evidence="2 3">
    <name type="scientific">Saccharothrix syringae</name>
    <name type="common">Nocardiopsis syringae</name>
    <dbReference type="NCBI Taxonomy" id="103733"/>
    <lineage>
        <taxon>Bacteria</taxon>
        <taxon>Bacillati</taxon>
        <taxon>Actinomycetota</taxon>
        <taxon>Actinomycetes</taxon>
        <taxon>Pseudonocardiales</taxon>
        <taxon>Pseudonocardiaceae</taxon>
        <taxon>Saccharothrix</taxon>
    </lineage>
</organism>
<dbReference type="OrthoDB" id="3530112at2"/>
<dbReference type="KEGG" id="ssyi:EKG83_15915"/>
<name>A0A5Q0GZD2_SACSY</name>
<evidence type="ECO:0000259" key="1">
    <source>
        <dbReference type="Pfam" id="PF18678"/>
    </source>
</evidence>
<dbReference type="Pfam" id="PF18678">
    <property type="entry name" value="AOC_like"/>
    <property type="match status" value="1"/>
</dbReference>
<evidence type="ECO:0000313" key="2">
    <source>
        <dbReference type="EMBL" id="QFZ18742.1"/>
    </source>
</evidence>
<sequence>MINSYEDLVETTVSATTDIEDLQNIHVGQSGTYEHALFTRSGDKVATTSGGFKVLYRRESDQQFMAYLTNEVVFEDGSGTIRVAGWIDMGSLLSGNWAYYPSVGVSGRYLGQTGFMAWRPNNLGQEEGAEVKLIMFASAE</sequence>
<reference evidence="3" key="1">
    <citation type="journal article" date="2021" name="Curr. Microbiol.">
        <title>Complete genome of nocamycin-producing strain Saccharothrix syringae NRRL B-16468 reveals the biosynthetic potential for secondary metabolites.</title>
        <authorList>
            <person name="Mo X."/>
            <person name="Yang S."/>
        </authorList>
    </citation>
    <scope>NUCLEOTIDE SEQUENCE [LARGE SCALE GENOMIC DNA]</scope>
    <source>
        <strain evidence="3">ATCC 51364 / DSM 43886 / JCM 6844 / KCTC 9398 / NBRC 14523 / NRRL B-16468 / INA 2240</strain>
    </source>
</reference>
<keyword evidence="3" id="KW-1185">Reference proteome</keyword>